<comment type="cofactor">
    <cofactor evidence="1">
        <name>Mg(2+)</name>
        <dbReference type="ChEBI" id="CHEBI:18420"/>
    </cofactor>
</comment>
<feature type="region of interest" description="Disordered" evidence="2">
    <location>
        <begin position="21"/>
        <end position="117"/>
    </location>
</feature>
<organism evidence="3 4">
    <name type="scientific">Acer saccharum</name>
    <name type="common">Sugar maple</name>
    <dbReference type="NCBI Taxonomy" id="4024"/>
    <lineage>
        <taxon>Eukaryota</taxon>
        <taxon>Viridiplantae</taxon>
        <taxon>Streptophyta</taxon>
        <taxon>Embryophyta</taxon>
        <taxon>Tracheophyta</taxon>
        <taxon>Spermatophyta</taxon>
        <taxon>Magnoliopsida</taxon>
        <taxon>eudicotyledons</taxon>
        <taxon>Gunneridae</taxon>
        <taxon>Pentapetalae</taxon>
        <taxon>rosids</taxon>
        <taxon>malvids</taxon>
        <taxon>Sapindales</taxon>
        <taxon>Sapindaceae</taxon>
        <taxon>Hippocastanoideae</taxon>
        <taxon>Acereae</taxon>
        <taxon>Acer</taxon>
    </lineage>
</organism>
<keyword evidence="4" id="KW-1185">Reference proteome</keyword>
<reference evidence="3" key="2">
    <citation type="submission" date="2023-06" db="EMBL/GenBank/DDBJ databases">
        <authorList>
            <person name="Swenson N.G."/>
            <person name="Wegrzyn J.L."/>
            <person name="Mcevoy S.L."/>
        </authorList>
    </citation>
    <scope>NUCLEOTIDE SEQUENCE</scope>
    <source>
        <strain evidence="3">NS2018</strain>
        <tissue evidence="3">Leaf</tissue>
    </source>
</reference>
<dbReference type="GO" id="GO:0046872">
    <property type="term" value="F:metal ion binding"/>
    <property type="evidence" value="ECO:0007669"/>
    <property type="project" value="UniProtKB-UniRule"/>
</dbReference>
<dbReference type="AlphaFoldDB" id="A0AA39TFQ9"/>
<keyword evidence="1" id="KW-0904">Protein phosphatase</keyword>
<comment type="catalytic activity">
    <reaction evidence="1">
        <text>O-phospho-L-seryl-[protein] + H2O = L-seryl-[protein] + phosphate</text>
        <dbReference type="Rhea" id="RHEA:20629"/>
        <dbReference type="Rhea" id="RHEA-COMP:9863"/>
        <dbReference type="Rhea" id="RHEA-COMP:11604"/>
        <dbReference type="ChEBI" id="CHEBI:15377"/>
        <dbReference type="ChEBI" id="CHEBI:29999"/>
        <dbReference type="ChEBI" id="CHEBI:43474"/>
        <dbReference type="ChEBI" id="CHEBI:83421"/>
        <dbReference type="EC" id="3.1.3.16"/>
    </reaction>
</comment>
<gene>
    <name evidence="3" type="ORF">LWI29_021058</name>
</gene>
<comment type="catalytic activity">
    <reaction evidence="1">
        <text>O-phospho-L-threonyl-[protein] + H2O = L-threonyl-[protein] + phosphate</text>
        <dbReference type="Rhea" id="RHEA:47004"/>
        <dbReference type="Rhea" id="RHEA-COMP:11060"/>
        <dbReference type="Rhea" id="RHEA-COMP:11605"/>
        <dbReference type="ChEBI" id="CHEBI:15377"/>
        <dbReference type="ChEBI" id="CHEBI:30013"/>
        <dbReference type="ChEBI" id="CHEBI:43474"/>
        <dbReference type="ChEBI" id="CHEBI:61977"/>
        <dbReference type="EC" id="3.1.3.16"/>
    </reaction>
</comment>
<dbReference type="PANTHER" id="PTHR12320:SF14">
    <property type="entry name" value="PROTEIN PHOSPHATASE"/>
    <property type="match status" value="1"/>
</dbReference>
<comment type="similarity">
    <text evidence="1">Belongs to the PP2C family.</text>
</comment>
<dbReference type="InterPro" id="IPR039123">
    <property type="entry name" value="PPTC7"/>
</dbReference>
<comment type="caution">
    <text evidence="3">The sequence shown here is derived from an EMBL/GenBank/DDBJ whole genome shotgun (WGS) entry which is preliminary data.</text>
</comment>
<keyword evidence="1" id="KW-0378">Hydrolase</keyword>
<feature type="compositionally biased region" description="Polar residues" evidence="2">
    <location>
        <begin position="97"/>
        <end position="106"/>
    </location>
</feature>
<comment type="cofactor">
    <cofactor evidence="1">
        <name>Mn(2+)</name>
        <dbReference type="ChEBI" id="CHEBI:29035"/>
    </cofactor>
</comment>
<dbReference type="GO" id="GO:0004722">
    <property type="term" value="F:protein serine/threonine phosphatase activity"/>
    <property type="evidence" value="ECO:0007669"/>
    <property type="project" value="UniProtKB-EC"/>
</dbReference>
<evidence type="ECO:0000313" key="3">
    <source>
        <dbReference type="EMBL" id="KAK0604934.1"/>
    </source>
</evidence>
<protein>
    <recommendedName>
        <fullName evidence="1">Protein phosphatase</fullName>
        <ecNumber evidence="1">3.1.3.16</ecNumber>
    </recommendedName>
</protein>
<evidence type="ECO:0000256" key="1">
    <source>
        <dbReference type="RuleBase" id="RU366020"/>
    </source>
</evidence>
<dbReference type="SUPFAM" id="SSF81606">
    <property type="entry name" value="PP2C-like"/>
    <property type="match status" value="1"/>
</dbReference>
<keyword evidence="1" id="KW-0460">Magnesium</keyword>
<reference evidence="3" key="1">
    <citation type="journal article" date="2022" name="Plant J.">
        <title>Strategies of tolerance reflected in two North American maple genomes.</title>
        <authorList>
            <person name="McEvoy S.L."/>
            <person name="Sezen U.U."/>
            <person name="Trouern-Trend A."/>
            <person name="McMahon S.M."/>
            <person name="Schaberg P.G."/>
            <person name="Yang J."/>
            <person name="Wegrzyn J.L."/>
            <person name="Swenson N.G."/>
        </authorList>
    </citation>
    <scope>NUCLEOTIDE SEQUENCE</scope>
    <source>
        <strain evidence="3">NS2018</strain>
    </source>
</reference>
<sequence>MPWLPHTPLLDPISAGHTHSLAASAARDASTTPAVHEAHQSVTPLNSRAQAATIAPTTSITEPSSTKPVSSQPPASIIPPSQPDPTPAQPPVETAPTGHTTTQQSSHAHKSDNGLEKKNATMVRVKMLLILQMLVNVQGSGGGPGGGGTGSGQFGDGVDVATEIVVSVQSKDIVVAGTDGLLDNMFPSEIEEILTKAQDEDDDLTPAKLAWTIAEYALYNSLDRYSESPFSRATHLAGKNHVGGKIDDITNVVAEII</sequence>
<dbReference type="EC" id="3.1.3.16" evidence="1"/>
<dbReference type="PANTHER" id="PTHR12320">
    <property type="entry name" value="PROTEIN PHOSPHATASE 2C"/>
    <property type="match status" value="1"/>
</dbReference>
<proteinExistence type="inferred from homology"/>
<dbReference type="EMBL" id="JAUESC010000002">
    <property type="protein sequence ID" value="KAK0604934.1"/>
    <property type="molecule type" value="Genomic_DNA"/>
</dbReference>
<dbReference type="Gene3D" id="3.60.40.10">
    <property type="entry name" value="PPM-type phosphatase domain"/>
    <property type="match status" value="1"/>
</dbReference>
<dbReference type="Proteomes" id="UP001168877">
    <property type="component" value="Unassembled WGS sequence"/>
</dbReference>
<feature type="compositionally biased region" description="Polar residues" evidence="2">
    <location>
        <begin position="40"/>
        <end position="67"/>
    </location>
</feature>
<keyword evidence="1" id="KW-0479">Metal-binding</keyword>
<keyword evidence="1" id="KW-0464">Manganese</keyword>
<evidence type="ECO:0000256" key="2">
    <source>
        <dbReference type="SAM" id="MobiDB-lite"/>
    </source>
</evidence>
<accession>A0AA39TFQ9</accession>
<dbReference type="InterPro" id="IPR036457">
    <property type="entry name" value="PPM-type-like_dom_sf"/>
</dbReference>
<feature type="compositionally biased region" description="Pro residues" evidence="2">
    <location>
        <begin position="76"/>
        <end position="90"/>
    </location>
</feature>
<name>A0AA39TFQ9_ACESA</name>
<evidence type="ECO:0000313" key="4">
    <source>
        <dbReference type="Proteomes" id="UP001168877"/>
    </source>
</evidence>